<evidence type="ECO:0000313" key="2">
    <source>
        <dbReference type="Proteomes" id="UP000026249"/>
    </source>
</evidence>
<name>A0A037ZE36_9RHOB</name>
<dbReference type="OrthoDB" id="7208981at2"/>
<dbReference type="Proteomes" id="UP000026249">
    <property type="component" value="Unassembled WGS sequence"/>
</dbReference>
<accession>A0A037ZE36</accession>
<dbReference type="Pfam" id="PF02515">
    <property type="entry name" value="CoA_transf_3"/>
    <property type="match status" value="1"/>
</dbReference>
<dbReference type="GO" id="GO:0003824">
    <property type="term" value="F:catalytic activity"/>
    <property type="evidence" value="ECO:0007669"/>
    <property type="project" value="InterPro"/>
</dbReference>
<dbReference type="PANTHER" id="PTHR48228:SF5">
    <property type="entry name" value="ALPHA-METHYLACYL-COA RACEMASE"/>
    <property type="match status" value="1"/>
</dbReference>
<comment type="caution">
    <text evidence="1">The sequence shown here is derived from an EMBL/GenBank/DDBJ whole genome shotgun (WGS) entry which is preliminary data.</text>
</comment>
<dbReference type="InterPro" id="IPR023606">
    <property type="entry name" value="CoA-Trfase_III_dom_1_sf"/>
</dbReference>
<dbReference type="InterPro" id="IPR003673">
    <property type="entry name" value="CoA-Trfase_fam_III"/>
</dbReference>
<dbReference type="RefSeq" id="WP_035261673.1">
    <property type="nucleotide sequence ID" value="NZ_JFKE01000008.1"/>
</dbReference>
<gene>
    <name evidence="1" type="ORF">ACMU_18290</name>
</gene>
<dbReference type="InterPro" id="IPR050509">
    <property type="entry name" value="CoA-transferase_III"/>
</dbReference>
<dbReference type="EMBL" id="JFKE01000008">
    <property type="protein sequence ID" value="KAJ54377.1"/>
    <property type="molecule type" value="Genomic_DNA"/>
</dbReference>
<dbReference type="Gene3D" id="3.40.50.10540">
    <property type="entry name" value="Crotonobetainyl-coa:carnitine coa-transferase, domain 1"/>
    <property type="match status" value="1"/>
</dbReference>
<dbReference type="PANTHER" id="PTHR48228">
    <property type="entry name" value="SUCCINYL-COA--D-CITRAMALATE COA-TRANSFERASE"/>
    <property type="match status" value="1"/>
</dbReference>
<evidence type="ECO:0000313" key="1">
    <source>
        <dbReference type="EMBL" id="KAJ54377.1"/>
    </source>
</evidence>
<keyword evidence="2" id="KW-1185">Reference proteome</keyword>
<protein>
    <submittedName>
        <fullName evidence="1">Acyl-CoA hydratase</fullName>
    </submittedName>
</protein>
<organism evidence="1 2">
    <name type="scientific">Actibacterium mucosum KCTC 23349</name>
    <dbReference type="NCBI Taxonomy" id="1454373"/>
    <lineage>
        <taxon>Bacteria</taxon>
        <taxon>Pseudomonadati</taxon>
        <taxon>Pseudomonadota</taxon>
        <taxon>Alphaproteobacteria</taxon>
        <taxon>Rhodobacterales</taxon>
        <taxon>Roseobacteraceae</taxon>
        <taxon>Actibacterium</taxon>
    </lineage>
</organism>
<dbReference type="AlphaFoldDB" id="A0A037ZE36"/>
<dbReference type="Gene3D" id="3.30.1540.10">
    <property type="entry name" value="formyl-coa transferase, domain 3"/>
    <property type="match status" value="1"/>
</dbReference>
<dbReference type="SUPFAM" id="SSF89796">
    <property type="entry name" value="CoA-transferase family III (CaiB/BaiF)"/>
    <property type="match status" value="1"/>
</dbReference>
<reference evidence="1 2" key="1">
    <citation type="submission" date="2014-03" db="EMBL/GenBank/DDBJ databases">
        <title>Draft Genome Sequence of Actibacterium mucosum KCTC 23349, a Marine Alphaproteobacterium with Complex Ionic Requirements Isolated from Mediterranean Seawater at Malvarrosa Beach, Valencia, Spain.</title>
        <authorList>
            <person name="Arahal D.R."/>
            <person name="Shao Z."/>
            <person name="Lai Q."/>
            <person name="Pujalte M.J."/>
        </authorList>
    </citation>
    <scope>NUCLEOTIDE SEQUENCE [LARGE SCALE GENOMIC DNA]</scope>
    <source>
        <strain evidence="1 2">KCTC 23349</strain>
    </source>
</reference>
<dbReference type="InterPro" id="IPR044855">
    <property type="entry name" value="CoA-Trfase_III_dom3_sf"/>
</dbReference>
<dbReference type="STRING" id="1454373.ACMU_18290"/>
<sequence length="396" mass="42379">MSIPAKGALDGLRVLDLTRLLPGAFCTQLLADMGAEVIKIEEPGRGDYNREFVPINVKESGSFLLLNRNKKSVTLNLKSDEGKALFLKLVAGADIVVEGFRPGVMDRLNLGYDRLAAENPGLIYCAISGFGQTGPYRLMPGHDLNYLSLAGGARLFAGRDGRPIVPGLSIADVGGGSQMAATGILAAVIARGRDGAGQFIDISMTDGAFSWLAYHGADWLFAGDNPRGGQRPFIGSAPCYNIYECADGGFVALGIIEAHFWERFCTAVGMEDLIADQWPDDDAAEVQFNRLNALFLTKPRDVWVAELEPADIPFSAVYDVGEAFDDPQLKARDMMLSVDHPVEGTIPQLGFPIKLSGTPCAITAPPPTLGQHNAELLGDLGLDDADIARLAETNVI</sequence>
<proteinExistence type="predicted"/>